<dbReference type="HOGENOM" id="CLU_067370_0_0_2"/>
<keyword evidence="3" id="KW-1185">Reference proteome</keyword>
<evidence type="ECO:0000313" key="2">
    <source>
        <dbReference type="EMBL" id="AKB44627.1"/>
    </source>
</evidence>
<dbReference type="PATRIC" id="fig|1434123.4.peg.2885"/>
<proteinExistence type="predicted"/>
<gene>
    <name evidence="2" type="ORF">MSVAZ_2358</name>
</gene>
<dbReference type="InterPro" id="IPR001322">
    <property type="entry name" value="Lamin_tail_dom"/>
</dbReference>
<dbReference type="GeneID" id="24810843"/>
<dbReference type="AlphaFoldDB" id="A0A0E3Q561"/>
<dbReference type="Pfam" id="PF10042">
    <property type="entry name" value="DUF2278"/>
    <property type="match status" value="1"/>
</dbReference>
<sequence>MPLNGYGVLKGKAIDTRNGQGSSPHFQVKVSNDDLFRIAINVKSQVEPSTVLYYADEDFSHPILKDLVNLPFGFKELESKPDGMALDFIRGNLFDAMQMKLLPPDLPGPDNDLNELFHKYVQKAISMENSEIYAFGQRWGPEEDKRDKYFGFKPGNGIHDIHMNQGNSSDWMNDDGVWQDGGIIFHYPDENRWVAVFLAFQSQSFHTEDATGHAIPEIVEKSVSIVAALVNPGAGFESSVTLLNATPEPIMLAGWKLVDRKKKKTGLTGTIDPGSTLRFPITQGYFKLPKTGGIITLLDDKGLKVDGVSYTEEDATREGWTIIF</sequence>
<dbReference type="KEGG" id="mvc:MSVAZ_2358"/>
<reference evidence="2 3" key="1">
    <citation type="submission" date="2014-07" db="EMBL/GenBank/DDBJ databases">
        <title>Methanogenic archaea and the global carbon cycle.</title>
        <authorList>
            <person name="Henriksen J.R."/>
            <person name="Luke J."/>
            <person name="Reinhart S."/>
            <person name="Benedict M.N."/>
            <person name="Youngblut N.D."/>
            <person name="Metcalf M.E."/>
            <person name="Whitaker R.J."/>
            <person name="Metcalf W.W."/>
        </authorList>
    </citation>
    <scope>NUCLEOTIDE SEQUENCE [LARGE SCALE GENOMIC DNA]</scope>
    <source>
        <strain evidence="2 3">Z-761</strain>
    </source>
</reference>
<protein>
    <recommendedName>
        <fullName evidence="1">LTD domain-containing protein</fullName>
    </recommendedName>
</protein>
<organism evidence="2 3">
    <name type="scientific">Methanosarcina vacuolata Z-761</name>
    <dbReference type="NCBI Taxonomy" id="1434123"/>
    <lineage>
        <taxon>Archaea</taxon>
        <taxon>Methanobacteriati</taxon>
        <taxon>Methanobacteriota</taxon>
        <taxon>Stenosarchaea group</taxon>
        <taxon>Methanomicrobia</taxon>
        <taxon>Methanosarcinales</taxon>
        <taxon>Methanosarcinaceae</taxon>
        <taxon>Methanosarcina</taxon>
    </lineage>
</organism>
<evidence type="ECO:0000313" key="3">
    <source>
        <dbReference type="Proteomes" id="UP000033096"/>
    </source>
</evidence>
<dbReference type="RefSeq" id="WP_048121430.1">
    <property type="nucleotide sequence ID" value="NZ_CP009520.1"/>
</dbReference>
<evidence type="ECO:0000259" key="1">
    <source>
        <dbReference type="PROSITE" id="PS51841"/>
    </source>
</evidence>
<feature type="domain" description="LTD" evidence="1">
    <location>
        <begin position="202"/>
        <end position="312"/>
    </location>
</feature>
<dbReference type="PROSITE" id="PS51841">
    <property type="entry name" value="LTD"/>
    <property type="match status" value="1"/>
</dbReference>
<accession>A0A0E3Q561</accession>
<name>A0A0E3Q561_9EURY</name>
<dbReference type="Proteomes" id="UP000033096">
    <property type="component" value="Chromosome"/>
</dbReference>
<dbReference type="EMBL" id="CP009520">
    <property type="protein sequence ID" value="AKB44627.1"/>
    <property type="molecule type" value="Genomic_DNA"/>
</dbReference>
<dbReference type="InterPro" id="IPR019268">
    <property type="entry name" value="DUF2278"/>
</dbReference>